<dbReference type="EMBL" id="ML995858">
    <property type="protein sequence ID" value="KAF2767323.1"/>
    <property type="molecule type" value="Genomic_DNA"/>
</dbReference>
<evidence type="ECO:0000313" key="3">
    <source>
        <dbReference type="Proteomes" id="UP000799436"/>
    </source>
</evidence>
<dbReference type="OrthoDB" id="10462049at2759"/>
<proteinExistence type="predicted"/>
<protein>
    <submittedName>
        <fullName evidence="2">Uncharacterized protein</fullName>
    </submittedName>
</protein>
<accession>A0A6G1L319</accession>
<evidence type="ECO:0000256" key="1">
    <source>
        <dbReference type="SAM" id="MobiDB-lite"/>
    </source>
</evidence>
<dbReference type="Proteomes" id="UP000799436">
    <property type="component" value="Unassembled WGS sequence"/>
</dbReference>
<evidence type="ECO:0000313" key="2">
    <source>
        <dbReference type="EMBL" id="KAF2767323.1"/>
    </source>
</evidence>
<reference evidence="2" key="1">
    <citation type="journal article" date="2020" name="Stud. Mycol.">
        <title>101 Dothideomycetes genomes: a test case for predicting lifestyles and emergence of pathogens.</title>
        <authorList>
            <person name="Haridas S."/>
            <person name="Albert R."/>
            <person name="Binder M."/>
            <person name="Bloem J."/>
            <person name="Labutti K."/>
            <person name="Salamov A."/>
            <person name="Andreopoulos B."/>
            <person name="Baker S."/>
            <person name="Barry K."/>
            <person name="Bills G."/>
            <person name="Bluhm B."/>
            <person name="Cannon C."/>
            <person name="Castanera R."/>
            <person name="Culley D."/>
            <person name="Daum C."/>
            <person name="Ezra D."/>
            <person name="Gonzalez J."/>
            <person name="Henrissat B."/>
            <person name="Kuo A."/>
            <person name="Liang C."/>
            <person name="Lipzen A."/>
            <person name="Lutzoni F."/>
            <person name="Magnuson J."/>
            <person name="Mondo S."/>
            <person name="Nolan M."/>
            <person name="Ohm R."/>
            <person name="Pangilinan J."/>
            <person name="Park H.-J."/>
            <person name="Ramirez L."/>
            <person name="Alfaro M."/>
            <person name="Sun H."/>
            <person name="Tritt A."/>
            <person name="Yoshinaga Y."/>
            <person name="Zwiers L.-H."/>
            <person name="Turgeon B."/>
            <person name="Goodwin S."/>
            <person name="Spatafora J."/>
            <person name="Crous P."/>
            <person name="Grigoriev I."/>
        </authorList>
    </citation>
    <scope>NUCLEOTIDE SEQUENCE</scope>
    <source>
        <strain evidence="2">CBS 116005</strain>
    </source>
</reference>
<sequence length="462" mass="51359">MAAVVSRARRSRKVAVSKSGPNDQLAAALTTCAPTIGTASAPSTVVPFSRLPPELRVEVYKLVNANEAIIVPCYPPSGDYQQPYTNRIAHVFLKSKEFGKEHGPELESHALSSDDPVLAKVEDFYFEGLMWYIAERIEKGNISPLVEYPDPLAPDFLPAGHDTAAEDVIDEQPNHTTIPISKKPKPYIAVKLIFSAEFKYPGSKHEDIRAAMDWITRTEAKLGGRLRIVWHVGRVENETSVAMQDFRLDLHRWPCLGDELPQFAHMLHALGDRFVVGGSRKKPGTPGAPATIVFESFGFAEDGYQTCDDVGSMRDAVRQARLAAAKYVRQIKMLPEDAKKQKKALEHEIEILMDVVRVQRAVLGLCQPPEAFFTDQEREKTASETSRDADGRFARDHFTSALASTTQMKSELTQPDPLVEGPSPLDGEPYDIFTDAECHEARQQLHLYPDNDAHAKKLMGSK</sequence>
<organism evidence="2 3">
    <name type="scientific">Teratosphaeria nubilosa</name>
    <dbReference type="NCBI Taxonomy" id="161662"/>
    <lineage>
        <taxon>Eukaryota</taxon>
        <taxon>Fungi</taxon>
        <taxon>Dikarya</taxon>
        <taxon>Ascomycota</taxon>
        <taxon>Pezizomycotina</taxon>
        <taxon>Dothideomycetes</taxon>
        <taxon>Dothideomycetidae</taxon>
        <taxon>Mycosphaerellales</taxon>
        <taxon>Teratosphaeriaceae</taxon>
        <taxon>Teratosphaeria</taxon>
    </lineage>
</organism>
<feature type="region of interest" description="Disordered" evidence="1">
    <location>
        <begin position="405"/>
        <end position="431"/>
    </location>
</feature>
<name>A0A6G1L319_9PEZI</name>
<dbReference type="AlphaFoldDB" id="A0A6G1L319"/>
<keyword evidence="3" id="KW-1185">Reference proteome</keyword>
<gene>
    <name evidence="2" type="ORF">EJ03DRAFT_376298</name>
</gene>